<keyword evidence="1" id="KW-1133">Transmembrane helix</keyword>
<keyword evidence="1" id="KW-0472">Membrane</keyword>
<accession>A0A8T0W1I4</accession>
<dbReference type="Proteomes" id="UP000823388">
    <property type="component" value="Chromosome 2K"/>
</dbReference>
<dbReference type="AlphaFoldDB" id="A0A8T0W1I4"/>
<organism evidence="2 3">
    <name type="scientific">Panicum virgatum</name>
    <name type="common">Blackwell switchgrass</name>
    <dbReference type="NCBI Taxonomy" id="38727"/>
    <lineage>
        <taxon>Eukaryota</taxon>
        <taxon>Viridiplantae</taxon>
        <taxon>Streptophyta</taxon>
        <taxon>Embryophyta</taxon>
        <taxon>Tracheophyta</taxon>
        <taxon>Spermatophyta</taxon>
        <taxon>Magnoliopsida</taxon>
        <taxon>Liliopsida</taxon>
        <taxon>Poales</taxon>
        <taxon>Poaceae</taxon>
        <taxon>PACMAD clade</taxon>
        <taxon>Panicoideae</taxon>
        <taxon>Panicodae</taxon>
        <taxon>Paniceae</taxon>
        <taxon>Panicinae</taxon>
        <taxon>Panicum</taxon>
        <taxon>Panicum sect. Hiantes</taxon>
    </lineage>
</organism>
<reference evidence="2" key="1">
    <citation type="submission" date="2020-05" db="EMBL/GenBank/DDBJ databases">
        <title>WGS assembly of Panicum virgatum.</title>
        <authorList>
            <person name="Lovell J.T."/>
            <person name="Jenkins J."/>
            <person name="Shu S."/>
            <person name="Juenger T.E."/>
            <person name="Schmutz J."/>
        </authorList>
    </citation>
    <scope>NUCLEOTIDE SEQUENCE</scope>
    <source>
        <strain evidence="2">AP13</strain>
    </source>
</reference>
<gene>
    <name evidence="2" type="ORF">PVAP13_2KG109364</name>
</gene>
<feature type="transmembrane region" description="Helical" evidence="1">
    <location>
        <begin position="53"/>
        <end position="73"/>
    </location>
</feature>
<evidence type="ECO:0000313" key="3">
    <source>
        <dbReference type="Proteomes" id="UP000823388"/>
    </source>
</evidence>
<evidence type="ECO:0000313" key="2">
    <source>
        <dbReference type="EMBL" id="KAG2640537.1"/>
    </source>
</evidence>
<name>A0A8T0W1I4_PANVG</name>
<feature type="transmembrane region" description="Helical" evidence="1">
    <location>
        <begin position="85"/>
        <end position="107"/>
    </location>
</feature>
<proteinExistence type="predicted"/>
<evidence type="ECO:0000256" key="1">
    <source>
        <dbReference type="SAM" id="Phobius"/>
    </source>
</evidence>
<keyword evidence="3" id="KW-1185">Reference proteome</keyword>
<dbReference type="EMBL" id="CM029039">
    <property type="protein sequence ID" value="KAG2640537.1"/>
    <property type="molecule type" value="Genomic_DNA"/>
</dbReference>
<sequence>MSLPTCRRRLWRSMLPAAGLGAASSKVYALSPPDFSLMRRALAAGCHRCSVNVLLWCLCFVGILLSGASKSIAGWCFHRYYHSPLWVPPLGWLYVELGCAVGVAINFKGDRRVR</sequence>
<comment type="caution">
    <text evidence="2">The sequence shown here is derived from an EMBL/GenBank/DDBJ whole genome shotgun (WGS) entry which is preliminary data.</text>
</comment>
<keyword evidence="1" id="KW-0812">Transmembrane</keyword>
<protein>
    <submittedName>
        <fullName evidence="2">Uncharacterized protein</fullName>
    </submittedName>
</protein>